<comment type="caution">
    <text evidence="2">The sequence shown here is derived from an EMBL/GenBank/DDBJ whole genome shotgun (WGS) entry which is preliminary data.</text>
</comment>
<feature type="non-terminal residue" evidence="2">
    <location>
        <position position="1"/>
    </location>
</feature>
<feature type="region of interest" description="Disordered" evidence="1">
    <location>
        <begin position="1"/>
        <end position="34"/>
    </location>
</feature>
<accession>A0ABY2HJG5</accession>
<evidence type="ECO:0000313" key="2">
    <source>
        <dbReference type="EMBL" id="TFB07667.1"/>
    </source>
</evidence>
<protein>
    <submittedName>
        <fullName evidence="2">Uncharacterized protein</fullName>
    </submittedName>
</protein>
<evidence type="ECO:0000313" key="3">
    <source>
        <dbReference type="Proteomes" id="UP001642720"/>
    </source>
</evidence>
<organism evidence="2 3">
    <name type="scientific">Trichoderma ghanense</name>
    <dbReference type="NCBI Taxonomy" id="65468"/>
    <lineage>
        <taxon>Eukaryota</taxon>
        <taxon>Fungi</taxon>
        <taxon>Dikarya</taxon>
        <taxon>Ascomycota</taxon>
        <taxon>Pezizomycotina</taxon>
        <taxon>Sordariomycetes</taxon>
        <taxon>Hypocreomycetidae</taxon>
        <taxon>Hypocreales</taxon>
        <taxon>Hypocreaceae</taxon>
        <taxon>Trichoderma</taxon>
    </lineage>
</organism>
<dbReference type="GeneID" id="300572167"/>
<gene>
    <name evidence="2" type="ORF">CCMA1212_000240</name>
</gene>
<proteinExistence type="predicted"/>
<name>A0ABY2HJG5_9HYPO</name>
<sequence>VQPTPSPPGHPRPAGEGRASTSFPKSNRRRLSTNGPWRGFWALGSGLVWSGPVWSMVDGRWATLQWLDARSSG</sequence>
<dbReference type="EMBL" id="PPTA01000001">
    <property type="protein sequence ID" value="TFB07667.1"/>
    <property type="molecule type" value="Genomic_DNA"/>
</dbReference>
<evidence type="ECO:0000256" key="1">
    <source>
        <dbReference type="SAM" id="MobiDB-lite"/>
    </source>
</evidence>
<dbReference type="RefSeq" id="XP_073563868.1">
    <property type="nucleotide sequence ID" value="XM_073697717.1"/>
</dbReference>
<feature type="compositionally biased region" description="Pro residues" evidence="1">
    <location>
        <begin position="1"/>
        <end position="11"/>
    </location>
</feature>
<dbReference type="Proteomes" id="UP001642720">
    <property type="component" value="Unassembled WGS sequence"/>
</dbReference>
<reference evidence="2 3" key="1">
    <citation type="submission" date="2018-01" db="EMBL/GenBank/DDBJ databases">
        <title>Genome characterization of the sugarcane-associated fungus Trichoderma ghanense CCMA-1212 and their application in lignocelulose bioconversion.</title>
        <authorList>
            <person name="Steindorff A.S."/>
            <person name="Mendes T.D."/>
            <person name="Vilela E.S.D."/>
            <person name="Rodrigues D.S."/>
            <person name="Formighieri E.F."/>
            <person name="Melo I.S."/>
            <person name="Favaro L.C.L."/>
        </authorList>
    </citation>
    <scope>NUCLEOTIDE SEQUENCE [LARGE SCALE GENOMIC DNA]</scope>
    <source>
        <strain evidence="2 3">CCMA-1212</strain>
    </source>
</reference>
<keyword evidence="3" id="KW-1185">Reference proteome</keyword>